<dbReference type="KEGG" id="kpin:30174888"/>
<feature type="region of interest" description="Disordered" evidence="1">
    <location>
        <begin position="317"/>
        <end position="339"/>
    </location>
</feature>
<reference evidence="4" key="1">
    <citation type="submission" date="2013-07" db="EMBL/GenBank/DDBJ databases">
        <title>The Genome Sequence of Cryptococcus pinus CBS10737.</title>
        <authorList>
            <consortium name="The Broad Institute Genome Sequencing Platform"/>
            <person name="Cuomo C."/>
            <person name="Litvintseva A."/>
            <person name="Chen Y."/>
            <person name="Heitman J."/>
            <person name="Sun S."/>
            <person name="Springer D."/>
            <person name="Dromer F."/>
            <person name="Young S.K."/>
            <person name="Zeng Q."/>
            <person name="Gargeya S."/>
            <person name="Fitzgerald M."/>
            <person name="Abouelleil A."/>
            <person name="Alvarado L."/>
            <person name="Berlin A.M."/>
            <person name="Chapman S.B."/>
            <person name="Dewar J."/>
            <person name="Goldberg J."/>
            <person name="Griggs A."/>
            <person name="Gujja S."/>
            <person name="Hansen M."/>
            <person name="Howarth C."/>
            <person name="Imamovic A."/>
            <person name="Larimer J."/>
            <person name="McCowan C."/>
            <person name="Murphy C."/>
            <person name="Pearson M."/>
            <person name="Priest M."/>
            <person name="Roberts A."/>
            <person name="Saif S."/>
            <person name="Shea T."/>
            <person name="Sykes S."/>
            <person name="Wortman J."/>
            <person name="Nusbaum C."/>
            <person name="Birren B."/>
        </authorList>
    </citation>
    <scope>NUCLEOTIDE SEQUENCE [LARGE SCALE GENOMIC DNA]</scope>
    <source>
        <strain evidence="4">CBS 10737</strain>
    </source>
</reference>
<feature type="region of interest" description="Disordered" evidence="1">
    <location>
        <begin position="351"/>
        <end position="384"/>
    </location>
</feature>
<evidence type="ECO:0000256" key="3">
    <source>
        <dbReference type="SAM" id="SignalP"/>
    </source>
</evidence>
<feature type="region of interest" description="Disordered" evidence="1">
    <location>
        <begin position="30"/>
        <end position="146"/>
    </location>
</feature>
<feature type="chain" id="PRO_5008628149" evidence="3">
    <location>
        <begin position="19"/>
        <end position="646"/>
    </location>
</feature>
<feature type="region of interest" description="Disordered" evidence="1">
    <location>
        <begin position="502"/>
        <end position="575"/>
    </location>
</feature>
<dbReference type="OrthoDB" id="2564688at2759"/>
<evidence type="ECO:0000313" key="6">
    <source>
        <dbReference type="Proteomes" id="UP000094020"/>
    </source>
</evidence>
<protein>
    <submittedName>
        <fullName evidence="4">Uncharacterized protein</fullName>
    </submittedName>
</protein>
<reference evidence="5" key="4">
    <citation type="submission" date="2024-02" db="EMBL/GenBank/DDBJ databases">
        <title>Comparative genomics of Cryptococcus and Kwoniella reveals pathogenesis evolution and contrasting modes of karyotype evolution via chromosome fusion or intercentromeric recombination.</title>
        <authorList>
            <person name="Coelho M.A."/>
            <person name="David-Palma M."/>
            <person name="Shea T."/>
            <person name="Bowers K."/>
            <person name="McGinley-Smith S."/>
            <person name="Mohammad A.W."/>
            <person name="Gnirke A."/>
            <person name="Yurkov A.M."/>
            <person name="Nowrousian M."/>
            <person name="Sun S."/>
            <person name="Cuomo C.A."/>
            <person name="Heitman J."/>
        </authorList>
    </citation>
    <scope>NUCLEOTIDE SEQUENCE</scope>
    <source>
        <strain evidence="5">CBS 10737</strain>
    </source>
</reference>
<keyword evidence="3" id="KW-0732">Signal</keyword>
<dbReference type="RefSeq" id="XP_019008835.1">
    <property type="nucleotide sequence ID" value="XM_019158222.1"/>
</dbReference>
<sequence>MAFARGTIMILFGIHVHARVVPRGNVSNQGSPLLLGPNGNIADKGSDTSTNSETSSTDNDNSDTSVDGTDSDVGSTGTNSISASTTTSISINRSSDTLSSSITSTQSNSMSESSTNMVSSTSTSTSASASPSETKNSILPSDPPKQPSSIRYLVPVFLLILITIAGFGYQKYRKRKKRRSRNSMASKDFEKLMKKGKDPFEENPIDKRRGGGWKEIPTYEYNHDYDDEEDKEGGIWDSKIDDNLQIHWQNDLNDQNEIRSGLIRSGEFISAAEKGWGWKESWNNFKSARGKDIQIEIQNEIKEKQTMKLVNSLNKSSENTLNNLPIKEEEEEKEKEKDFKETIISEISKNKNKNKLERNKSPNKRLPILSTSNNDNNNNNYNNKPIMPEVPEWIRPRSVSPTNMNILSPPMQPHLFFHPISNLPENKQNEPSIVSEYSEFDEDDDDNITILTSSQSNTPIIPSEEIIQNNENIEINSKFPRIPSSASKLETIDSISIISTKKNKNNFNGNEKKYTSSGLSPLKRSVGLKNLSSSSSSGSGNGKLSNTLSPNVATQRRSKSNKRNKNEKKELKTRNQVEDILKASWSDRALITSPSSSPLPLSLNENINFSNHLNNKGIIIPGLMSPGLEVGNGIEQRLALLRNVQI</sequence>
<keyword evidence="2" id="KW-1133">Transmembrane helix</keyword>
<gene>
    <name evidence="4" type="ORF">I206_06519</name>
    <name evidence="5" type="ORF">I206_101508</name>
</gene>
<evidence type="ECO:0000313" key="5">
    <source>
        <dbReference type="EMBL" id="WWC67598.1"/>
    </source>
</evidence>
<keyword evidence="6" id="KW-1185">Reference proteome</keyword>
<feature type="transmembrane region" description="Helical" evidence="2">
    <location>
        <begin position="150"/>
        <end position="169"/>
    </location>
</feature>
<keyword evidence="2" id="KW-0812">Transmembrane</keyword>
<organism evidence="4">
    <name type="scientific">Kwoniella pini CBS 10737</name>
    <dbReference type="NCBI Taxonomy" id="1296096"/>
    <lineage>
        <taxon>Eukaryota</taxon>
        <taxon>Fungi</taxon>
        <taxon>Dikarya</taxon>
        <taxon>Basidiomycota</taxon>
        <taxon>Agaricomycotina</taxon>
        <taxon>Tremellomycetes</taxon>
        <taxon>Tremellales</taxon>
        <taxon>Cryptococcaceae</taxon>
        <taxon>Kwoniella</taxon>
    </lineage>
</organism>
<feature type="signal peptide" evidence="3">
    <location>
        <begin position="1"/>
        <end position="18"/>
    </location>
</feature>
<name>A0A1B9HWG2_9TREE</name>
<reference evidence="5" key="2">
    <citation type="submission" date="2013-07" db="EMBL/GenBank/DDBJ databases">
        <authorList>
            <consortium name="The Broad Institute Genome Sequencing Platform"/>
            <person name="Cuomo C."/>
            <person name="Litvintseva A."/>
            <person name="Chen Y."/>
            <person name="Heitman J."/>
            <person name="Sun S."/>
            <person name="Springer D."/>
            <person name="Dromer F."/>
            <person name="Young S.K."/>
            <person name="Zeng Q."/>
            <person name="Gargeya S."/>
            <person name="Fitzgerald M."/>
            <person name="Abouelleil A."/>
            <person name="Alvarado L."/>
            <person name="Berlin A.M."/>
            <person name="Chapman S.B."/>
            <person name="Dewar J."/>
            <person name="Goldberg J."/>
            <person name="Griggs A."/>
            <person name="Gujja S."/>
            <person name="Hansen M."/>
            <person name="Howarth C."/>
            <person name="Imamovic A."/>
            <person name="Larimer J."/>
            <person name="McCowan C."/>
            <person name="Murphy C."/>
            <person name="Pearson M."/>
            <person name="Priest M."/>
            <person name="Roberts A."/>
            <person name="Saif S."/>
            <person name="Shea T."/>
            <person name="Sykes S."/>
            <person name="Wortman J."/>
            <person name="Nusbaum C."/>
            <person name="Birren B."/>
        </authorList>
    </citation>
    <scope>NUCLEOTIDE SEQUENCE</scope>
    <source>
        <strain evidence="5">CBS 10737</strain>
    </source>
</reference>
<feature type="compositionally biased region" description="Basic residues" evidence="1">
    <location>
        <begin position="556"/>
        <end position="566"/>
    </location>
</feature>
<feature type="compositionally biased region" description="Low complexity" evidence="1">
    <location>
        <begin position="373"/>
        <end position="383"/>
    </location>
</feature>
<keyword evidence="2" id="KW-0472">Membrane</keyword>
<evidence type="ECO:0000256" key="1">
    <source>
        <dbReference type="SAM" id="MobiDB-lite"/>
    </source>
</evidence>
<feature type="compositionally biased region" description="Low complexity" evidence="1">
    <location>
        <begin position="527"/>
        <end position="549"/>
    </location>
</feature>
<dbReference type="Proteomes" id="UP000094020">
    <property type="component" value="Chromosome 2"/>
</dbReference>
<dbReference type="EMBL" id="CP144520">
    <property type="protein sequence ID" value="WWC67598.1"/>
    <property type="molecule type" value="Genomic_DNA"/>
</dbReference>
<accession>A0A1B9HWG2</accession>
<dbReference type="GeneID" id="30174888"/>
<evidence type="ECO:0000313" key="4">
    <source>
        <dbReference type="EMBL" id="OCF47616.1"/>
    </source>
</evidence>
<proteinExistence type="predicted"/>
<reference evidence="4" key="3">
    <citation type="submission" date="2016-07" db="EMBL/GenBank/DDBJ databases">
        <title>Evolution of pathogenesis and genome organization in the Tremellales.</title>
        <authorList>
            <person name="Cuomo C."/>
            <person name="Litvintseva A."/>
            <person name="Heitman J."/>
            <person name="Chen Y."/>
            <person name="Sun S."/>
            <person name="Springer D."/>
            <person name="Dromer F."/>
            <person name="Young S."/>
            <person name="Zeng Q."/>
            <person name="Chapman S."/>
            <person name="Gujja S."/>
            <person name="Saif S."/>
            <person name="Birren B."/>
        </authorList>
    </citation>
    <scope>NUCLEOTIDE SEQUENCE</scope>
    <source>
        <strain evidence="4">CBS 10737</strain>
    </source>
</reference>
<dbReference type="EMBL" id="KV700116">
    <property type="protein sequence ID" value="OCF47616.1"/>
    <property type="molecule type" value="Genomic_DNA"/>
</dbReference>
<dbReference type="AlphaFoldDB" id="A0A1B9HWG2"/>
<evidence type="ECO:0000256" key="2">
    <source>
        <dbReference type="SAM" id="Phobius"/>
    </source>
</evidence>
<feature type="compositionally biased region" description="Low complexity" evidence="1">
    <location>
        <begin position="47"/>
        <end position="134"/>
    </location>
</feature>